<keyword evidence="4" id="KW-1185">Reference proteome</keyword>
<dbReference type="GO" id="GO:0006508">
    <property type="term" value="P:proteolysis"/>
    <property type="evidence" value="ECO:0007669"/>
    <property type="project" value="InterPro"/>
</dbReference>
<dbReference type="PANTHER" id="PTHR24260">
    <property type="match status" value="1"/>
</dbReference>
<feature type="non-terminal residue" evidence="3">
    <location>
        <position position="1"/>
    </location>
</feature>
<dbReference type="PRINTS" id="PR00722">
    <property type="entry name" value="CHYMOTRYPSIN"/>
</dbReference>
<name>A0A482VM15_ASBVE</name>
<dbReference type="InterPro" id="IPR001254">
    <property type="entry name" value="Trypsin_dom"/>
</dbReference>
<evidence type="ECO:0000313" key="3">
    <source>
        <dbReference type="EMBL" id="RZC33922.1"/>
    </source>
</evidence>
<keyword evidence="1" id="KW-1015">Disulfide bond</keyword>
<evidence type="ECO:0000313" key="4">
    <source>
        <dbReference type="Proteomes" id="UP000292052"/>
    </source>
</evidence>
<accession>A0A482VM15</accession>
<dbReference type="InterPro" id="IPR051333">
    <property type="entry name" value="CLIP_Serine_Protease"/>
</dbReference>
<gene>
    <name evidence="3" type="ORF">BDFB_013215</name>
</gene>
<dbReference type="InterPro" id="IPR043504">
    <property type="entry name" value="Peptidase_S1_PA_chymotrypsin"/>
</dbReference>
<dbReference type="Proteomes" id="UP000292052">
    <property type="component" value="Unassembled WGS sequence"/>
</dbReference>
<dbReference type="CDD" id="cd00190">
    <property type="entry name" value="Tryp_SPc"/>
    <property type="match status" value="1"/>
</dbReference>
<dbReference type="STRING" id="1661398.A0A482VM15"/>
<evidence type="ECO:0000259" key="2">
    <source>
        <dbReference type="PROSITE" id="PS50240"/>
    </source>
</evidence>
<reference evidence="3 4" key="1">
    <citation type="submission" date="2017-03" db="EMBL/GenBank/DDBJ databases">
        <title>Genome of the blue death feigning beetle - Asbolus verrucosus.</title>
        <authorList>
            <person name="Rider S.D."/>
        </authorList>
    </citation>
    <scope>NUCLEOTIDE SEQUENCE [LARGE SCALE GENOMIC DNA]</scope>
    <source>
        <strain evidence="3">Butters</strain>
        <tissue evidence="3">Head and leg muscle</tissue>
    </source>
</reference>
<dbReference type="EMBL" id="QDEB01084510">
    <property type="protein sequence ID" value="RZC33922.1"/>
    <property type="molecule type" value="Genomic_DNA"/>
</dbReference>
<dbReference type="OrthoDB" id="5597713at2759"/>
<sequence>KPPFFLGKNFGLRIIGGNIASDGQFPWDVAIYVYKSDGMFFCGGALIYLKWVLTAGRCVDGADSFTLSLGSNSLVNVDSHRIIVEAAYSVVHPDYNSITQENDIGLIRIDTPIETSAYIQTIPLAKDALESDLPVTISGWGSTNAGGFSYDLSYLDLTTISNIECTSKTGESISDQLVCAVGSNSQGTCTGDGGSPLVARDNAGTTIHVGVASWASASGCQTRQPSRYIRTAKFNDWIQSVIKE</sequence>
<dbReference type="SMART" id="SM00020">
    <property type="entry name" value="Tryp_SPc"/>
    <property type="match status" value="1"/>
</dbReference>
<dbReference type="GO" id="GO:0004252">
    <property type="term" value="F:serine-type endopeptidase activity"/>
    <property type="evidence" value="ECO:0007669"/>
    <property type="project" value="InterPro"/>
</dbReference>
<dbReference type="PANTHER" id="PTHR24260:SF136">
    <property type="entry name" value="GH08193P-RELATED"/>
    <property type="match status" value="1"/>
</dbReference>
<dbReference type="AlphaFoldDB" id="A0A482VM15"/>
<evidence type="ECO:0000256" key="1">
    <source>
        <dbReference type="ARBA" id="ARBA00023157"/>
    </source>
</evidence>
<dbReference type="InterPro" id="IPR009003">
    <property type="entry name" value="Peptidase_S1_PA"/>
</dbReference>
<dbReference type="SUPFAM" id="SSF50494">
    <property type="entry name" value="Trypsin-like serine proteases"/>
    <property type="match status" value="1"/>
</dbReference>
<dbReference type="Gene3D" id="2.40.10.10">
    <property type="entry name" value="Trypsin-like serine proteases"/>
    <property type="match status" value="1"/>
</dbReference>
<dbReference type="InterPro" id="IPR001314">
    <property type="entry name" value="Peptidase_S1A"/>
</dbReference>
<feature type="domain" description="Peptidase S1" evidence="2">
    <location>
        <begin position="14"/>
        <end position="243"/>
    </location>
</feature>
<dbReference type="FunFam" id="2.40.10.10:FF:000068">
    <property type="entry name" value="transmembrane protease serine 2"/>
    <property type="match status" value="1"/>
</dbReference>
<proteinExistence type="predicted"/>
<dbReference type="Pfam" id="PF00089">
    <property type="entry name" value="Trypsin"/>
    <property type="match status" value="1"/>
</dbReference>
<dbReference type="PROSITE" id="PS50240">
    <property type="entry name" value="TRYPSIN_DOM"/>
    <property type="match status" value="1"/>
</dbReference>
<organism evidence="3 4">
    <name type="scientific">Asbolus verrucosus</name>
    <name type="common">Desert ironclad beetle</name>
    <dbReference type="NCBI Taxonomy" id="1661398"/>
    <lineage>
        <taxon>Eukaryota</taxon>
        <taxon>Metazoa</taxon>
        <taxon>Ecdysozoa</taxon>
        <taxon>Arthropoda</taxon>
        <taxon>Hexapoda</taxon>
        <taxon>Insecta</taxon>
        <taxon>Pterygota</taxon>
        <taxon>Neoptera</taxon>
        <taxon>Endopterygota</taxon>
        <taxon>Coleoptera</taxon>
        <taxon>Polyphaga</taxon>
        <taxon>Cucujiformia</taxon>
        <taxon>Tenebrionidae</taxon>
        <taxon>Pimeliinae</taxon>
        <taxon>Asbolus</taxon>
    </lineage>
</organism>
<comment type="caution">
    <text evidence="3">The sequence shown here is derived from an EMBL/GenBank/DDBJ whole genome shotgun (WGS) entry which is preliminary data.</text>
</comment>
<protein>
    <submittedName>
        <fullName evidence="3">Trypsin domain containing protein</fullName>
    </submittedName>
</protein>